<feature type="non-terminal residue" evidence="3">
    <location>
        <position position="242"/>
    </location>
</feature>
<keyword evidence="4" id="KW-1185">Reference proteome</keyword>
<accession>A0A2P5AII7</accession>
<reference evidence="4" key="1">
    <citation type="submission" date="2016-06" db="EMBL/GenBank/DDBJ databases">
        <title>Parallel loss of symbiosis genes in relatives of nitrogen-fixing non-legume Parasponia.</title>
        <authorList>
            <person name="Van Velzen R."/>
            <person name="Holmer R."/>
            <person name="Bu F."/>
            <person name="Rutten L."/>
            <person name="Van Zeijl A."/>
            <person name="Liu W."/>
            <person name="Santuari L."/>
            <person name="Cao Q."/>
            <person name="Sharma T."/>
            <person name="Shen D."/>
            <person name="Roswanjaya Y."/>
            <person name="Wardhani T."/>
            <person name="Kalhor M.S."/>
            <person name="Jansen J."/>
            <person name="Van den Hoogen J."/>
            <person name="Gungor B."/>
            <person name="Hartog M."/>
            <person name="Hontelez J."/>
            <person name="Verver J."/>
            <person name="Yang W.-C."/>
            <person name="Schijlen E."/>
            <person name="Repin R."/>
            <person name="Schilthuizen M."/>
            <person name="Schranz E."/>
            <person name="Heidstra R."/>
            <person name="Miyata K."/>
            <person name="Fedorova E."/>
            <person name="Kohlen W."/>
            <person name="Bisseling T."/>
            <person name="Smit S."/>
            <person name="Geurts R."/>
        </authorList>
    </citation>
    <scope>NUCLEOTIDE SEQUENCE [LARGE SCALE GENOMIC DNA]</scope>
    <source>
        <strain evidence="4">cv. WU1-14</strain>
    </source>
</reference>
<feature type="coiled-coil region" evidence="1">
    <location>
        <begin position="27"/>
        <end position="54"/>
    </location>
</feature>
<dbReference type="Proteomes" id="UP000237105">
    <property type="component" value="Unassembled WGS sequence"/>
</dbReference>
<evidence type="ECO:0000313" key="3">
    <source>
        <dbReference type="EMBL" id="PON36344.1"/>
    </source>
</evidence>
<keyword evidence="1" id="KW-0175">Coiled coil</keyword>
<feature type="region of interest" description="Disordered" evidence="2">
    <location>
        <begin position="149"/>
        <end position="175"/>
    </location>
</feature>
<evidence type="ECO:0000256" key="1">
    <source>
        <dbReference type="SAM" id="Coils"/>
    </source>
</evidence>
<dbReference type="EMBL" id="JXTB01000573">
    <property type="protein sequence ID" value="PON36344.1"/>
    <property type="molecule type" value="Genomic_DNA"/>
</dbReference>
<dbReference type="AlphaFoldDB" id="A0A2P5AII7"/>
<evidence type="ECO:0000256" key="2">
    <source>
        <dbReference type="SAM" id="MobiDB-lite"/>
    </source>
</evidence>
<name>A0A2P5AII7_PARAD</name>
<protein>
    <submittedName>
        <fullName evidence="3">Uncharacterized protein</fullName>
    </submittedName>
</protein>
<organism evidence="3 4">
    <name type="scientific">Parasponia andersonii</name>
    <name type="common">Sponia andersonii</name>
    <dbReference type="NCBI Taxonomy" id="3476"/>
    <lineage>
        <taxon>Eukaryota</taxon>
        <taxon>Viridiplantae</taxon>
        <taxon>Streptophyta</taxon>
        <taxon>Embryophyta</taxon>
        <taxon>Tracheophyta</taxon>
        <taxon>Spermatophyta</taxon>
        <taxon>Magnoliopsida</taxon>
        <taxon>eudicotyledons</taxon>
        <taxon>Gunneridae</taxon>
        <taxon>Pentapetalae</taxon>
        <taxon>rosids</taxon>
        <taxon>fabids</taxon>
        <taxon>Rosales</taxon>
        <taxon>Cannabaceae</taxon>
        <taxon>Parasponia</taxon>
    </lineage>
</organism>
<gene>
    <name evidence="3" type="ORF">PanWU01x14_329040</name>
</gene>
<evidence type="ECO:0000313" key="4">
    <source>
        <dbReference type="Proteomes" id="UP000237105"/>
    </source>
</evidence>
<proteinExistence type="predicted"/>
<sequence length="242" mass="26782">METHVELSRKHNEDLVEINALLIDLPQRQVELRLAALRDRLADTEKLKIRYQRQVDLLFVESYRSGWENREFEGHTEVMTLDQFDEQKSIERDHYYVRYYMQQLGDEINIAYPVDVLKMLDEEKDGPVTSASFVKEIVPAFGLPEQSAEVPGGQLGPNASTGGGSSTVVLSSNDSKPDVSFSTEAGLSIEAGVPPPVGGSDIIYDAIPFSVVWPTSGSGPIVYGLELFVNSPRAMTDKICSG</sequence>
<comment type="caution">
    <text evidence="3">The sequence shown here is derived from an EMBL/GenBank/DDBJ whole genome shotgun (WGS) entry which is preliminary data.</text>
</comment>